<sequence length="280" mass="30693">MEEKRVKELALQAAKIRKTALEAINAAQSGHVGGSFSVADILTVLYFEKMNIDPKDPRNPDRDRFVLSKGHCTPTMYATLALKGYFPVEDLKTFRNVDSYLSGHVEMTKVPGVDMSAGSLGQGLSAAIGMALAGKVDKKDYRVYAALGDGEIQEGQIWEAAMAAGNYGLDNLTVFVDNNNLQIDGTIEEVMSPYPIDEKFRAFKWNVINIDGHDYAQIAQAIDMAKETKGKPTMIVARTVKGKGVSFMENNVKFHGSTPTAEQFEQAFEELDAQIASLEV</sequence>
<protein>
    <submittedName>
        <fullName evidence="5">Transketolase</fullName>
    </submittedName>
</protein>
<evidence type="ECO:0000259" key="4">
    <source>
        <dbReference type="Pfam" id="PF00456"/>
    </source>
</evidence>
<dbReference type="InterPro" id="IPR005474">
    <property type="entry name" value="Transketolase_N"/>
</dbReference>
<dbReference type="PANTHER" id="PTHR47514">
    <property type="entry name" value="TRANSKETOLASE N-TERMINAL SECTION-RELATED"/>
    <property type="match status" value="1"/>
</dbReference>
<dbReference type="EMBL" id="DXGF01000143">
    <property type="protein sequence ID" value="HIW84308.1"/>
    <property type="molecule type" value="Genomic_DNA"/>
</dbReference>
<evidence type="ECO:0000256" key="2">
    <source>
        <dbReference type="ARBA" id="ARBA00007131"/>
    </source>
</evidence>
<comment type="caution">
    <text evidence="5">The sequence shown here is derived from an EMBL/GenBank/DDBJ whole genome shotgun (WGS) entry which is preliminary data.</text>
</comment>
<reference evidence="5" key="1">
    <citation type="journal article" date="2021" name="PeerJ">
        <title>Extensive microbial diversity within the chicken gut microbiome revealed by metagenomics and culture.</title>
        <authorList>
            <person name="Gilroy R."/>
            <person name="Ravi A."/>
            <person name="Getino M."/>
            <person name="Pursley I."/>
            <person name="Horton D.L."/>
            <person name="Alikhan N.F."/>
            <person name="Baker D."/>
            <person name="Gharbi K."/>
            <person name="Hall N."/>
            <person name="Watson M."/>
            <person name="Adriaenssens E.M."/>
            <person name="Foster-Nyarko E."/>
            <person name="Jarju S."/>
            <person name="Secka A."/>
            <person name="Antonio M."/>
            <person name="Oren A."/>
            <person name="Chaudhuri R.R."/>
            <person name="La Ragione R."/>
            <person name="Hildebrand F."/>
            <person name="Pallen M.J."/>
        </authorList>
    </citation>
    <scope>NUCLEOTIDE SEQUENCE</scope>
    <source>
        <strain evidence="5">ChiSxjej1B13-11762</strain>
    </source>
</reference>
<evidence type="ECO:0000256" key="3">
    <source>
        <dbReference type="ARBA" id="ARBA00023052"/>
    </source>
</evidence>
<proteinExistence type="inferred from homology"/>
<evidence type="ECO:0000313" key="5">
    <source>
        <dbReference type="EMBL" id="HIW84308.1"/>
    </source>
</evidence>
<dbReference type="CDD" id="cd02012">
    <property type="entry name" value="TPP_TK"/>
    <property type="match status" value="1"/>
</dbReference>
<evidence type="ECO:0000313" key="6">
    <source>
        <dbReference type="Proteomes" id="UP000824263"/>
    </source>
</evidence>
<dbReference type="Gene3D" id="3.40.50.970">
    <property type="match status" value="1"/>
</dbReference>
<organism evidence="5 6">
    <name type="scientific">Candidatus Dorea gallistercoris</name>
    <dbReference type="NCBI Taxonomy" id="2838542"/>
    <lineage>
        <taxon>Bacteria</taxon>
        <taxon>Bacillati</taxon>
        <taxon>Bacillota</taxon>
        <taxon>Clostridia</taxon>
        <taxon>Lachnospirales</taxon>
        <taxon>Lachnospiraceae</taxon>
        <taxon>Dorea</taxon>
    </lineage>
</organism>
<reference evidence="5" key="2">
    <citation type="submission" date="2021-04" db="EMBL/GenBank/DDBJ databases">
        <authorList>
            <person name="Gilroy R."/>
        </authorList>
    </citation>
    <scope>NUCLEOTIDE SEQUENCE</scope>
    <source>
        <strain evidence="5">ChiSxjej1B13-11762</strain>
    </source>
</reference>
<dbReference type="Pfam" id="PF00456">
    <property type="entry name" value="Transketolase_N"/>
    <property type="match status" value="1"/>
</dbReference>
<dbReference type="PANTHER" id="PTHR47514:SF1">
    <property type="entry name" value="TRANSKETOLASE N-TERMINAL SECTION-RELATED"/>
    <property type="match status" value="1"/>
</dbReference>
<accession>A0A9D1RC36</accession>
<name>A0A9D1RC36_9FIRM</name>
<evidence type="ECO:0000256" key="1">
    <source>
        <dbReference type="ARBA" id="ARBA00001964"/>
    </source>
</evidence>
<keyword evidence="3" id="KW-0786">Thiamine pyrophosphate</keyword>
<feature type="domain" description="Transketolase N-terminal" evidence="4">
    <location>
        <begin position="13"/>
        <end position="267"/>
    </location>
</feature>
<dbReference type="Proteomes" id="UP000824263">
    <property type="component" value="Unassembled WGS sequence"/>
</dbReference>
<comment type="cofactor">
    <cofactor evidence="1">
        <name>thiamine diphosphate</name>
        <dbReference type="ChEBI" id="CHEBI:58937"/>
    </cofactor>
</comment>
<comment type="similarity">
    <text evidence="2">Belongs to the transketolase family.</text>
</comment>
<dbReference type="SUPFAM" id="SSF52518">
    <property type="entry name" value="Thiamin diphosphate-binding fold (THDP-binding)"/>
    <property type="match status" value="1"/>
</dbReference>
<dbReference type="InterPro" id="IPR029061">
    <property type="entry name" value="THDP-binding"/>
</dbReference>
<dbReference type="AlphaFoldDB" id="A0A9D1RC36"/>
<gene>
    <name evidence="5" type="ORF">H9873_08295</name>
</gene>